<evidence type="ECO:0000256" key="12">
    <source>
        <dbReference type="ARBA" id="ARBA00022958"/>
    </source>
</evidence>
<dbReference type="Gene3D" id="3.30.300.10">
    <property type="match status" value="2"/>
</dbReference>
<organism evidence="16">
    <name type="scientific">Aureococcus anophagefferens</name>
    <name type="common">Harmful bloom alga</name>
    <dbReference type="NCBI Taxonomy" id="44056"/>
    <lineage>
        <taxon>Eukaryota</taxon>
        <taxon>Sar</taxon>
        <taxon>Stramenopiles</taxon>
        <taxon>Ochrophyta</taxon>
        <taxon>Pelagophyceae</taxon>
        <taxon>Pelagomonadales</taxon>
        <taxon>Pelagomonadaceae</taxon>
        <taxon>Aureococcus</taxon>
    </lineage>
</organism>
<evidence type="ECO:0000256" key="2">
    <source>
        <dbReference type="ARBA" id="ARBA00001958"/>
    </source>
</evidence>
<proteinExistence type="inferred from homology"/>
<dbReference type="InterPro" id="IPR022631">
    <property type="entry name" value="ADOMET_SYNTHASE_CS"/>
</dbReference>
<keyword evidence="8" id="KW-0479">Metal-binding</keyword>
<dbReference type="InterPro" id="IPR022630">
    <property type="entry name" value="S-AdoMet_synt_C"/>
</dbReference>
<evidence type="ECO:0000256" key="5">
    <source>
        <dbReference type="ARBA" id="ARBA00012828"/>
    </source>
</evidence>
<feature type="domain" description="S-adenosylmethionine synthetase C-terminal" evidence="14">
    <location>
        <begin position="614"/>
        <end position="747"/>
    </location>
</feature>
<evidence type="ECO:0000256" key="7">
    <source>
        <dbReference type="ARBA" id="ARBA00022679"/>
    </source>
</evidence>
<evidence type="ECO:0000256" key="13">
    <source>
        <dbReference type="SAM" id="MobiDB-lite"/>
    </source>
</evidence>
<dbReference type="RefSeq" id="XP_009042586.1">
    <property type="nucleotide sequence ID" value="XM_009044338.1"/>
</dbReference>
<keyword evidence="9" id="KW-0547">Nucleotide-binding</keyword>
<feature type="compositionally biased region" description="Low complexity" evidence="13">
    <location>
        <begin position="590"/>
        <end position="600"/>
    </location>
</feature>
<dbReference type="InterPro" id="IPR022636">
    <property type="entry name" value="S-AdoMet_synthetase_sfam"/>
</dbReference>
<dbReference type="SUPFAM" id="SSF55973">
    <property type="entry name" value="S-adenosylmethionine synthetase"/>
    <property type="match status" value="1"/>
</dbReference>
<evidence type="ECO:0000256" key="8">
    <source>
        <dbReference type="ARBA" id="ARBA00022723"/>
    </source>
</evidence>
<dbReference type="GO" id="GO:0005524">
    <property type="term" value="F:ATP binding"/>
    <property type="evidence" value="ECO:0007669"/>
    <property type="project" value="UniProtKB-KW"/>
</dbReference>
<dbReference type="InterPro" id="IPR002133">
    <property type="entry name" value="S-AdoMet_synthetase"/>
</dbReference>
<keyword evidence="10" id="KW-0067">ATP-binding</keyword>
<dbReference type="GO" id="GO:0046872">
    <property type="term" value="F:metal ion binding"/>
    <property type="evidence" value="ECO:0007669"/>
    <property type="project" value="UniProtKB-KW"/>
</dbReference>
<dbReference type="PANTHER" id="PTHR11964">
    <property type="entry name" value="S-ADENOSYLMETHIONINE SYNTHETASE"/>
    <property type="match status" value="1"/>
</dbReference>
<keyword evidence="16" id="KW-1185">Reference proteome</keyword>
<name>F0YQ94_AURAN</name>
<dbReference type="GO" id="GO:0004478">
    <property type="term" value="F:methionine adenosyltransferase activity"/>
    <property type="evidence" value="ECO:0007669"/>
    <property type="project" value="UniProtKB-EC"/>
</dbReference>
<evidence type="ECO:0000313" key="15">
    <source>
        <dbReference type="EMBL" id="EGB02715.1"/>
    </source>
</evidence>
<evidence type="ECO:0000259" key="14">
    <source>
        <dbReference type="Pfam" id="PF02773"/>
    </source>
</evidence>
<feature type="region of interest" description="Disordered" evidence="13">
    <location>
        <begin position="590"/>
        <end position="618"/>
    </location>
</feature>
<feature type="compositionally biased region" description="Basic and acidic residues" evidence="13">
    <location>
        <begin position="601"/>
        <end position="610"/>
    </location>
</feature>
<comment type="similarity">
    <text evidence="4">Belongs to the AdoMet synthase family.</text>
</comment>
<evidence type="ECO:0000256" key="1">
    <source>
        <dbReference type="ARBA" id="ARBA00001946"/>
    </source>
</evidence>
<comment type="cofactor">
    <cofactor evidence="1">
        <name>Mg(2+)</name>
        <dbReference type="ChEBI" id="CHEBI:18420"/>
    </cofactor>
</comment>
<reference evidence="15 16" key="1">
    <citation type="journal article" date="2011" name="Proc. Natl. Acad. Sci. U.S.A.">
        <title>Niche of harmful alga Aureococcus anophagefferens revealed through ecogenomics.</title>
        <authorList>
            <person name="Gobler C.J."/>
            <person name="Berry D.L."/>
            <person name="Dyhrman S.T."/>
            <person name="Wilhelm S.W."/>
            <person name="Salamov A."/>
            <person name="Lobanov A.V."/>
            <person name="Zhang Y."/>
            <person name="Collier J.L."/>
            <person name="Wurch L.L."/>
            <person name="Kustka A.B."/>
            <person name="Dill B.D."/>
            <person name="Shah M."/>
            <person name="VerBerkmoes N.C."/>
            <person name="Kuo A."/>
            <person name="Terry A."/>
            <person name="Pangilinan J."/>
            <person name="Lindquist E.A."/>
            <person name="Lucas S."/>
            <person name="Paulsen I.T."/>
            <person name="Hattenrath-Lehmann T.K."/>
            <person name="Talmage S.C."/>
            <person name="Walker E.A."/>
            <person name="Koch F."/>
            <person name="Burson A.M."/>
            <person name="Marcoval M.A."/>
            <person name="Tang Y.Z."/>
            <person name="Lecleir G.R."/>
            <person name="Coyne K.J."/>
            <person name="Berg G.M."/>
            <person name="Bertrand E.M."/>
            <person name="Saito M.A."/>
            <person name="Gladyshev V.N."/>
            <person name="Grigoriev I.V."/>
        </authorList>
    </citation>
    <scope>NUCLEOTIDE SEQUENCE [LARGE SCALE GENOMIC DNA]</scope>
    <source>
        <strain evidence="16">CCMP 1984</strain>
    </source>
</reference>
<gene>
    <name evidence="15" type="ORF">AURANDRAFT_68630</name>
</gene>
<keyword evidence="11" id="KW-0460">Magnesium</keyword>
<protein>
    <recommendedName>
        <fullName evidence="5">methionine adenosyltransferase</fullName>
        <ecNumber evidence="5">2.5.1.6</ecNumber>
    </recommendedName>
</protein>
<accession>F0YQ94</accession>
<dbReference type="AlphaFoldDB" id="F0YQ94"/>
<feature type="non-terminal residue" evidence="15">
    <location>
        <position position="1"/>
    </location>
</feature>
<dbReference type="EC" id="2.5.1.6" evidence="5"/>
<dbReference type="GO" id="GO:0006556">
    <property type="term" value="P:S-adenosylmethionine biosynthetic process"/>
    <property type="evidence" value="ECO:0007669"/>
    <property type="project" value="UniProtKB-UniPathway"/>
</dbReference>
<dbReference type="EMBL" id="GL833353">
    <property type="protein sequence ID" value="EGB02715.1"/>
    <property type="molecule type" value="Genomic_DNA"/>
</dbReference>
<keyword evidence="6" id="KW-0554">One-carbon metabolism</keyword>
<comment type="cofactor">
    <cofactor evidence="2">
        <name>K(+)</name>
        <dbReference type="ChEBI" id="CHEBI:29103"/>
    </cofactor>
</comment>
<dbReference type="KEGG" id="aaf:AURANDRAFT_68630"/>
<evidence type="ECO:0000256" key="3">
    <source>
        <dbReference type="ARBA" id="ARBA00005224"/>
    </source>
</evidence>
<dbReference type="GeneID" id="20226920"/>
<sequence length="791" mass="86205">PDEELGFHFIDPLAPVAEKEIVPRVRVFIPYLGIEGWISITLNDGHLIVELKYLQAMHVKNRMLKKCCYTLYLLELADRLRGEASRETLKTARKNVVEAEGEYQLALSNYRQMELWCFFKLDMALLARPTLAGVIRKFANAIARKAAEARGETFVPTPYDETAVDAVVVTAVSAPAGPPLKALEAMSAKECTAELDAAGVPKKGRNVTSHGVTTATVRDLVRRLRAGEPAATIKATLVADGAKKVEFHYCKTGANGSDYLKARFRGLAETDPLRLEFEELARRDVVAAAADELPVDRLQRVPDPGLVNLPTIWPRMRYAQPECGVPYPYGSKLGLFKGRVGGGCFGCCVWAQCAARPEEFPNLLKALATVSLYLTAVLRPAPPGPRRAFLDRMCYRVIRDAKRRVGGHPPRAEDDQCPAYYGVDFKDESGKLTCKFTVPNQCDTKLWVVGRTPEGKYVSPARVTVERRLFLLQSVPDGLVKGEFKQPRWGKFSALKKPDGAPVVKGVDCFEVWCSPEVMRVLVESLIATYLKRRSSSGSTAGSTDAAAAPAAADDADGPDLAALLKFFVGDVFALPTFLRAAEASSVDTDAKATSTSTAETKTKRSDPKPVVDSSEGDAGLTGRKIIIDTYGGWGAHGGGAFSGKDPTKVDRSAAYACRWMAKSVVKAGLCKRACVQLSYAIGVAKPLSLFVETYGTENGDLSAKAITDIVKMNFDARPGALARDLDLRQPKYNVTAAYCHFGREPYTKDGIRYFAWEDAIDLSKYATMSAADVDKAVAANKAKILAKWVD</sequence>
<dbReference type="GO" id="GO:0006730">
    <property type="term" value="P:one-carbon metabolic process"/>
    <property type="evidence" value="ECO:0007669"/>
    <property type="project" value="UniProtKB-KW"/>
</dbReference>
<evidence type="ECO:0000256" key="6">
    <source>
        <dbReference type="ARBA" id="ARBA00022563"/>
    </source>
</evidence>
<evidence type="ECO:0000256" key="11">
    <source>
        <dbReference type="ARBA" id="ARBA00022842"/>
    </source>
</evidence>
<evidence type="ECO:0000256" key="4">
    <source>
        <dbReference type="ARBA" id="ARBA00009685"/>
    </source>
</evidence>
<comment type="pathway">
    <text evidence="3">Amino-acid biosynthesis; S-adenosyl-L-methionine biosynthesis; S-adenosyl-L-methionine from L-methionine: step 1/1.</text>
</comment>
<dbReference type="UniPathway" id="UPA00315">
    <property type="reaction ID" value="UER00080"/>
</dbReference>
<evidence type="ECO:0000313" key="16">
    <source>
        <dbReference type="Proteomes" id="UP000002729"/>
    </source>
</evidence>
<evidence type="ECO:0000256" key="9">
    <source>
        <dbReference type="ARBA" id="ARBA00022741"/>
    </source>
</evidence>
<dbReference type="InParanoid" id="F0YQ94"/>
<keyword evidence="12" id="KW-0630">Potassium</keyword>
<dbReference type="Pfam" id="PF02773">
    <property type="entry name" value="S-AdoMet_synt_C"/>
    <property type="match status" value="1"/>
</dbReference>
<dbReference type="Proteomes" id="UP000002729">
    <property type="component" value="Unassembled WGS sequence"/>
</dbReference>
<dbReference type="eggNOG" id="KOG1506">
    <property type="taxonomic scope" value="Eukaryota"/>
</dbReference>
<keyword evidence="7" id="KW-0808">Transferase</keyword>
<evidence type="ECO:0000256" key="10">
    <source>
        <dbReference type="ARBA" id="ARBA00022840"/>
    </source>
</evidence>
<dbReference type="PROSITE" id="PS00377">
    <property type="entry name" value="ADOMET_SYNTHASE_2"/>
    <property type="match status" value="1"/>
</dbReference>